<evidence type="ECO:0000313" key="2">
    <source>
        <dbReference type="Proteomes" id="UP000789525"/>
    </source>
</evidence>
<accession>A0ACA9NM05</accession>
<feature type="non-terminal residue" evidence="1">
    <location>
        <position position="88"/>
    </location>
</feature>
<dbReference type="Proteomes" id="UP000789525">
    <property type="component" value="Unassembled WGS sequence"/>
</dbReference>
<gene>
    <name evidence="1" type="ORF">ACOLOM_LOCUS8685</name>
</gene>
<comment type="caution">
    <text evidence="1">The sequence shown here is derived from an EMBL/GenBank/DDBJ whole genome shotgun (WGS) entry which is preliminary data.</text>
</comment>
<organism evidence="1 2">
    <name type="scientific">Acaulospora colombiana</name>
    <dbReference type="NCBI Taxonomy" id="27376"/>
    <lineage>
        <taxon>Eukaryota</taxon>
        <taxon>Fungi</taxon>
        <taxon>Fungi incertae sedis</taxon>
        <taxon>Mucoromycota</taxon>
        <taxon>Glomeromycotina</taxon>
        <taxon>Glomeromycetes</taxon>
        <taxon>Diversisporales</taxon>
        <taxon>Acaulosporaceae</taxon>
        <taxon>Acaulospora</taxon>
    </lineage>
</organism>
<proteinExistence type="predicted"/>
<name>A0ACA9NM05_9GLOM</name>
<protein>
    <submittedName>
        <fullName evidence="1">13068_t:CDS:1</fullName>
    </submittedName>
</protein>
<reference evidence="1" key="1">
    <citation type="submission" date="2021-06" db="EMBL/GenBank/DDBJ databases">
        <authorList>
            <person name="Kallberg Y."/>
            <person name="Tangrot J."/>
            <person name="Rosling A."/>
        </authorList>
    </citation>
    <scope>NUCLEOTIDE SEQUENCE</scope>
    <source>
        <strain evidence="1">CL356</strain>
    </source>
</reference>
<sequence length="88" mass="10000">MYWRGNDSIACPGAFHSRYENLEVYQAEVSLPEELYPFATSGRSLPLVEIDEDPLLSHIRYSVSLEEKEYGLVTFGEVVVGRKVCDVE</sequence>
<dbReference type="EMBL" id="CAJVPT010023154">
    <property type="protein sequence ID" value="CAG8663820.1"/>
    <property type="molecule type" value="Genomic_DNA"/>
</dbReference>
<keyword evidence="2" id="KW-1185">Reference proteome</keyword>
<evidence type="ECO:0000313" key="1">
    <source>
        <dbReference type="EMBL" id="CAG8663820.1"/>
    </source>
</evidence>